<reference evidence="2" key="1">
    <citation type="submission" date="2019-04" db="EMBL/GenBank/DDBJ databases">
        <title>An insight into the mialome of Ixodes scapularis.</title>
        <authorList>
            <person name="Ribeiro J.M."/>
            <person name="Mather T.N."/>
            <person name="Karim S."/>
        </authorList>
    </citation>
    <scope>NUCLEOTIDE SEQUENCE</scope>
</reference>
<evidence type="ECO:0000313" key="2">
    <source>
        <dbReference type="EMBL" id="MOY44840.1"/>
    </source>
</evidence>
<organism evidence="2">
    <name type="scientific">Ixodes scapularis</name>
    <name type="common">Black-legged tick</name>
    <name type="synonym">Deer tick</name>
    <dbReference type="NCBI Taxonomy" id="6945"/>
    <lineage>
        <taxon>Eukaryota</taxon>
        <taxon>Metazoa</taxon>
        <taxon>Ecdysozoa</taxon>
        <taxon>Arthropoda</taxon>
        <taxon>Chelicerata</taxon>
        <taxon>Arachnida</taxon>
        <taxon>Acari</taxon>
        <taxon>Parasitiformes</taxon>
        <taxon>Ixodida</taxon>
        <taxon>Ixodoidea</taxon>
        <taxon>Ixodidae</taxon>
        <taxon>Ixodinae</taxon>
        <taxon>Ixodes</taxon>
    </lineage>
</organism>
<evidence type="ECO:0000256" key="1">
    <source>
        <dbReference type="SAM" id="MobiDB-lite"/>
    </source>
</evidence>
<accession>A0A4D5S551</accession>
<dbReference type="AlphaFoldDB" id="A0A4D5S551"/>
<protein>
    <submittedName>
        <fullName evidence="2">Uncharacterized protein</fullName>
    </submittedName>
</protein>
<proteinExistence type="predicted"/>
<sequence>MPPTSLVLVALGQHSVTSSCWHDKCRQPVWSASLSASCVGAVATSERQASIGSDYMNRELPRGLPTILPIGANQSLAFRPRRSNCSGSRRTCTPRSLLQHTISGGSNDATDYRH</sequence>
<dbReference type="EMBL" id="GHJT01010869">
    <property type="protein sequence ID" value="MOY44840.1"/>
    <property type="molecule type" value="Transcribed_RNA"/>
</dbReference>
<feature type="compositionally biased region" description="Polar residues" evidence="1">
    <location>
        <begin position="83"/>
        <end position="114"/>
    </location>
</feature>
<name>A0A4D5S551_IXOSC</name>
<feature type="region of interest" description="Disordered" evidence="1">
    <location>
        <begin position="81"/>
        <end position="114"/>
    </location>
</feature>